<keyword evidence="2" id="KW-1133">Transmembrane helix</keyword>
<evidence type="ECO:0000256" key="2">
    <source>
        <dbReference type="SAM" id="Phobius"/>
    </source>
</evidence>
<dbReference type="EMBL" id="JARTLD010000025">
    <property type="protein sequence ID" value="MED5017549.1"/>
    <property type="molecule type" value="Genomic_DNA"/>
</dbReference>
<sequence length="108" mass="12392">MKRHAIIFWVAMVLAVIGIVDMAFFDKGALIRLLLIPLLVIGVIFLLYKYQPRRAKKQKIKIKPSAKTMEKVAAAKRTNQTSGKRKHYPFQVIEGSKGKNDDQQPKYH</sequence>
<name>A0ABU6PRP1_9BACL</name>
<keyword evidence="4" id="KW-1185">Reference proteome</keyword>
<feature type="region of interest" description="Disordered" evidence="1">
    <location>
        <begin position="74"/>
        <end position="108"/>
    </location>
</feature>
<dbReference type="RefSeq" id="WP_328277296.1">
    <property type="nucleotide sequence ID" value="NZ_JARTLD010000025.1"/>
</dbReference>
<evidence type="ECO:0000313" key="3">
    <source>
        <dbReference type="EMBL" id="MED5017549.1"/>
    </source>
</evidence>
<accession>A0ABU6PRP1</accession>
<proteinExistence type="predicted"/>
<feature type="transmembrane region" description="Helical" evidence="2">
    <location>
        <begin position="7"/>
        <end position="25"/>
    </location>
</feature>
<gene>
    <name evidence="3" type="ORF">P9847_09575</name>
</gene>
<organism evidence="3 4">
    <name type="scientific">Paenibacillus chibensis</name>
    <dbReference type="NCBI Taxonomy" id="59846"/>
    <lineage>
        <taxon>Bacteria</taxon>
        <taxon>Bacillati</taxon>
        <taxon>Bacillota</taxon>
        <taxon>Bacilli</taxon>
        <taxon>Bacillales</taxon>
        <taxon>Paenibacillaceae</taxon>
        <taxon>Paenibacillus</taxon>
    </lineage>
</organism>
<feature type="transmembrane region" description="Helical" evidence="2">
    <location>
        <begin position="31"/>
        <end position="50"/>
    </location>
</feature>
<reference evidence="3 4" key="1">
    <citation type="submission" date="2023-03" db="EMBL/GenBank/DDBJ databases">
        <title>Bacillus Genome Sequencing.</title>
        <authorList>
            <person name="Dunlap C."/>
        </authorList>
    </citation>
    <scope>NUCLEOTIDE SEQUENCE [LARGE SCALE GENOMIC DNA]</scope>
    <source>
        <strain evidence="3 4">NRS-52</strain>
    </source>
</reference>
<evidence type="ECO:0000256" key="1">
    <source>
        <dbReference type="SAM" id="MobiDB-lite"/>
    </source>
</evidence>
<evidence type="ECO:0000313" key="4">
    <source>
        <dbReference type="Proteomes" id="UP001343257"/>
    </source>
</evidence>
<dbReference type="Proteomes" id="UP001343257">
    <property type="component" value="Unassembled WGS sequence"/>
</dbReference>
<keyword evidence="2" id="KW-0472">Membrane</keyword>
<feature type="compositionally biased region" description="Basic and acidic residues" evidence="1">
    <location>
        <begin position="96"/>
        <end position="108"/>
    </location>
</feature>
<keyword evidence="2" id="KW-0812">Transmembrane</keyword>
<comment type="caution">
    <text evidence="3">The sequence shown here is derived from an EMBL/GenBank/DDBJ whole genome shotgun (WGS) entry which is preliminary data.</text>
</comment>
<protein>
    <submittedName>
        <fullName evidence="3">Uncharacterized protein</fullName>
    </submittedName>
</protein>